<dbReference type="PANTHER" id="PTHR33706:SF1">
    <property type="entry name" value="TPR REPEAT PROTEIN"/>
    <property type="match status" value="1"/>
</dbReference>
<dbReference type="EMBL" id="CAJJDP010000115">
    <property type="protein sequence ID" value="CAD8197727.1"/>
    <property type="molecule type" value="Genomic_DNA"/>
</dbReference>
<dbReference type="AlphaFoldDB" id="A0A8S1X9L1"/>
<accession>A0A8S1X9L1</accession>
<sequence>MGIILSSQSKEEKKINKIIVNQNLDPQAGNYFQQSKTSEYECYIWDSNQKRLLKIKFRISTTNELQRYTLDGEILKIVQNKNSSLKLDLLTNLEQIKYLECSENQQGNYMEVRKLTMYWGGEQLQQSGGFYSKDGLKQGLWNQLIKKYSSQAQVCEKGEYFNDQKFGLWTYIDQNQMMYIIQQLFCGGGLYSSDFQKNGKWVELSETFWNQSQVTYNGEYKSGKKVNKWDTMINGKQMQVNQNELIINSIGGGFYSISGSIKIGKWIEVSEGFWEKSQITYVGEYQNGKKVGRWDIFYKQNYGNYTNELVGGGSYYDDDNQEGVSIKIGKWIELSDGFQEKSYVFLVGQYKQGEKVGIWDIFHQQNNKNELIGGGLYGDIENQEGIGIKIGKWVELSDGFWEKQQIIYEGQYKNGNKIAQVEGNMMIHFHLSVGNGLNQMRDFLGLHKSLVMENIKIIIKLADGIQWLGVNRFINSGGGSYQYDENLECETLKIGRWNELSEVYGLYSYVTNNGEYKDGKKIGRWDILWREDEKKPFQQIGGGTYDQVTKLGSSVKNGKWIELRDGFRKYSQVTFIGEYRYGKKVGIWEEIELRCNKNIKSINYNN</sequence>
<dbReference type="OrthoDB" id="298777at2759"/>
<reference evidence="1" key="1">
    <citation type="submission" date="2021-01" db="EMBL/GenBank/DDBJ databases">
        <authorList>
            <consortium name="Genoscope - CEA"/>
            <person name="William W."/>
        </authorList>
    </citation>
    <scope>NUCLEOTIDE SEQUENCE</scope>
</reference>
<name>A0A8S1X9L1_PAROT</name>
<dbReference type="PANTHER" id="PTHR33706">
    <property type="entry name" value="MORN VARIANT REPEAT PROTEIN"/>
    <property type="match status" value="1"/>
</dbReference>
<organism evidence="1 2">
    <name type="scientific">Paramecium octaurelia</name>
    <dbReference type="NCBI Taxonomy" id="43137"/>
    <lineage>
        <taxon>Eukaryota</taxon>
        <taxon>Sar</taxon>
        <taxon>Alveolata</taxon>
        <taxon>Ciliophora</taxon>
        <taxon>Intramacronucleata</taxon>
        <taxon>Oligohymenophorea</taxon>
        <taxon>Peniculida</taxon>
        <taxon>Parameciidae</taxon>
        <taxon>Paramecium</taxon>
    </lineage>
</organism>
<keyword evidence="2" id="KW-1185">Reference proteome</keyword>
<dbReference type="OMA" id="WDILWRE"/>
<evidence type="ECO:0000313" key="1">
    <source>
        <dbReference type="EMBL" id="CAD8197727.1"/>
    </source>
</evidence>
<dbReference type="Proteomes" id="UP000683925">
    <property type="component" value="Unassembled WGS sequence"/>
</dbReference>
<protein>
    <submittedName>
        <fullName evidence="1">Uncharacterized protein</fullName>
    </submittedName>
</protein>
<evidence type="ECO:0000313" key="2">
    <source>
        <dbReference type="Proteomes" id="UP000683925"/>
    </source>
</evidence>
<gene>
    <name evidence="1" type="ORF">POCTA_138.1.T1150040</name>
</gene>
<proteinExistence type="predicted"/>
<comment type="caution">
    <text evidence="1">The sequence shown here is derived from an EMBL/GenBank/DDBJ whole genome shotgun (WGS) entry which is preliminary data.</text>
</comment>